<dbReference type="PANTHER" id="PTHR48207:SF3">
    <property type="entry name" value="SUCCINATE--HYDROXYMETHYLGLUTARATE COA-TRANSFERASE"/>
    <property type="match status" value="1"/>
</dbReference>
<keyword evidence="1 2" id="KW-0808">Transferase</keyword>
<dbReference type="Gene3D" id="3.30.1540.10">
    <property type="entry name" value="formyl-coa transferase, domain 3"/>
    <property type="match status" value="1"/>
</dbReference>
<dbReference type="KEGG" id="xyk:GT347_07475"/>
<protein>
    <submittedName>
        <fullName evidence="2">CoA transferase</fullName>
    </submittedName>
</protein>
<sequence length="413" mass="44860">MQNTDTSNASAGLHAGALAGLKVLDISNFLAAPLSTMFLADFGAEVIKVERPGRGDELRMWGDNKDGVGLYFKVVNRNKQSVELDLHTPLGVEAVKKLVAEMDVVVENYRPGTLEKWGLGYDVLSAINPRLILVRVTGFGQTGPYSPRPGFGTLAEAMAGYVNISGTPDQPPLLPGFGLADASTGLMAAFLTLAAVHEQRRTGRGQVVDLAIYETLLTLIGPHVVNYDQLGKVQQRAGSRLPFVAPRNIYPTRDGHYVSIAGSSQGVFERICAALEAPQIARDPRYLDNRLRLQNAEALDEDLMAAMAHFDRDDLLARFERAEAAIFPVYDVAEIFEDPQVRARENIVGVPDEQLGDIRMQNVVGKLSRTPGAIRHAGPPTGQSNREILIERLGFTEAQLAAEGIRIDLPAEA</sequence>
<proteinExistence type="predicted"/>
<evidence type="ECO:0000313" key="3">
    <source>
        <dbReference type="Proteomes" id="UP000464787"/>
    </source>
</evidence>
<dbReference type="Gene3D" id="3.40.50.10540">
    <property type="entry name" value="Crotonobetainyl-coa:carnitine coa-transferase, domain 1"/>
    <property type="match status" value="1"/>
</dbReference>
<gene>
    <name evidence="2" type="ORF">GT347_07475</name>
</gene>
<organism evidence="2 3">
    <name type="scientific">Xylophilus rhododendri</name>
    <dbReference type="NCBI Taxonomy" id="2697032"/>
    <lineage>
        <taxon>Bacteria</taxon>
        <taxon>Pseudomonadati</taxon>
        <taxon>Pseudomonadota</taxon>
        <taxon>Betaproteobacteria</taxon>
        <taxon>Burkholderiales</taxon>
        <taxon>Xylophilus</taxon>
    </lineage>
</organism>
<reference evidence="2 3" key="1">
    <citation type="submission" date="2020-01" db="EMBL/GenBank/DDBJ databases">
        <title>Genome sequencing of strain KACC 21265.</title>
        <authorList>
            <person name="Heo J."/>
            <person name="Kim S.-J."/>
            <person name="Kim J.-S."/>
            <person name="Hong S.-B."/>
            <person name="Kwon S.-W."/>
        </authorList>
    </citation>
    <scope>NUCLEOTIDE SEQUENCE [LARGE SCALE GENOMIC DNA]</scope>
    <source>
        <strain evidence="2 3">KACC 21265</strain>
    </source>
</reference>
<dbReference type="InterPro" id="IPR044855">
    <property type="entry name" value="CoA-Trfase_III_dom3_sf"/>
</dbReference>
<dbReference type="SUPFAM" id="SSF89796">
    <property type="entry name" value="CoA-transferase family III (CaiB/BaiF)"/>
    <property type="match status" value="1"/>
</dbReference>
<dbReference type="GO" id="GO:0008410">
    <property type="term" value="F:CoA-transferase activity"/>
    <property type="evidence" value="ECO:0007669"/>
    <property type="project" value="TreeGrafter"/>
</dbReference>
<dbReference type="PANTHER" id="PTHR48207">
    <property type="entry name" value="SUCCINATE--HYDROXYMETHYLGLUTARATE COA-TRANSFERASE"/>
    <property type="match status" value="1"/>
</dbReference>
<dbReference type="EMBL" id="CP047650">
    <property type="protein sequence ID" value="QHI97846.1"/>
    <property type="molecule type" value="Genomic_DNA"/>
</dbReference>
<dbReference type="InterPro" id="IPR003673">
    <property type="entry name" value="CoA-Trfase_fam_III"/>
</dbReference>
<dbReference type="InterPro" id="IPR050483">
    <property type="entry name" value="CoA-transferase_III_domain"/>
</dbReference>
<dbReference type="Proteomes" id="UP000464787">
    <property type="component" value="Chromosome"/>
</dbReference>
<evidence type="ECO:0000313" key="2">
    <source>
        <dbReference type="EMBL" id="QHI97846.1"/>
    </source>
</evidence>
<evidence type="ECO:0000256" key="1">
    <source>
        <dbReference type="ARBA" id="ARBA00022679"/>
    </source>
</evidence>
<dbReference type="AlphaFoldDB" id="A0A857J292"/>
<accession>A0A857J292</accession>
<keyword evidence="3" id="KW-1185">Reference proteome</keyword>
<dbReference type="InterPro" id="IPR023606">
    <property type="entry name" value="CoA-Trfase_III_dom_1_sf"/>
</dbReference>
<dbReference type="Pfam" id="PF02515">
    <property type="entry name" value="CoA_transf_3"/>
    <property type="match status" value="1"/>
</dbReference>
<name>A0A857J292_9BURK</name>